<dbReference type="EMBL" id="JARBDR010000917">
    <property type="protein sequence ID" value="KAJ8303158.1"/>
    <property type="molecule type" value="Genomic_DNA"/>
</dbReference>
<accession>A0ABQ9ECV5</accession>
<name>A0ABQ9ECV5_TEGGR</name>
<comment type="caution">
    <text evidence="1">The sequence shown here is derived from an EMBL/GenBank/DDBJ whole genome shotgun (WGS) entry which is preliminary data.</text>
</comment>
<reference evidence="1 2" key="1">
    <citation type="submission" date="2022-12" db="EMBL/GenBank/DDBJ databases">
        <title>Chromosome-level genome of Tegillarca granosa.</title>
        <authorList>
            <person name="Kim J."/>
        </authorList>
    </citation>
    <scope>NUCLEOTIDE SEQUENCE [LARGE SCALE GENOMIC DNA]</scope>
    <source>
        <strain evidence="1">Teg-2019</strain>
        <tissue evidence="1">Adductor muscle</tissue>
    </source>
</reference>
<keyword evidence="2" id="KW-1185">Reference proteome</keyword>
<gene>
    <name evidence="1" type="ORF">KUTeg_019554</name>
</gene>
<organism evidence="1 2">
    <name type="scientific">Tegillarca granosa</name>
    <name type="common">Malaysian cockle</name>
    <name type="synonym">Anadara granosa</name>
    <dbReference type="NCBI Taxonomy" id="220873"/>
    <lineage>
        <taxon>Eukaryota</taxon>
        <taxon>Metazoa</taxon>
        <taxon>Spiralia</taxon>
        <taxon>Lophotrochozoa</taxon>
        <taxon>Mollusca</taxon>
        <taxon>Bivalvia</taxon>
        <taxon>Autobranchia</taxon>
        <taxon>Pteriomorphia</taxon>
        <taxon>Arcoida</taxon>
        <taxon>Arcoidea</taxon>
        <taxon>Arcidae</taxon>
        <taxon>Tegillarca</taxon>
    </lineage>
</organism>
<sequence length="228" mass="25896">MPVTVEYPMNALKETFSNWWHEPEWIQNVADLGAQCKWDELLDYLNKEKGMINMSRLSSKGESPPSLFTPLHYAADGKAPKQTFEALLEMGSSKCLKTSEGETAYDIGKRKGLDPAILELLKIPEEVVQNKLQIQAMEASLHAVINGRVGELVTKHGLQLPQLDTLYEVYKYKVFYFDIVGWHGGFRVYEHEKGIQVDSFCRIWGGSEQNHLIERDGKVTLLPNDNPV</sequence>
<protein>
    <submittedName>
        <fullName evidence="1">Uncharacterized protein</fullName>
    </submittedName>
</protein>
<evidence type="ECO:0000313" key="1">
    <source>
        <dbReference type="EMBL" id="KAJ8303158.1"/>
    </source>
</evidence>
<dbReference type="Proteomes" id="UP001217089">
    <property type="component" value="Unassembled WGS sequence"/>
</dbReference>
<evidence type="ECO:0000313" key="2">
    <source>
        <dbReference type="Proteomes" id="UP001217089"/>
    </source>
</evidence>
<proteinExistence type="predicted"/>